<feature type="domain" description="Pycsar effector protein" evidence="9">
    <location>
        <begin position="27"/>
        <end position="179"/>
    </location>
</feature>
<proteinExistence type="predicted"/>
<comment type="subcellular location">
    <subcellularLocation>
        <location evidence="1">Cell membrane</location>
    </subcellularLocation>
</comment>
<gene>
    <name evidence="10" type="ORF">EBB_04955</name>
</gene>
<accession>A0ABR9DAU4</accession>
<evidence type="ECO:0000256" key="4">
    <source>
        <dbReference type="ARBA" id="ARBA00022741"/>
    </source>
</evidence>
<evidence type="ECO:0000256" key="8">
    <source>
        <dbReference type="SAM" id="Phobius"/>
    </source>
</evidence>
<comment type="caution">
    <text evidence="10">The sequence shown here is derived from an EMBL/GenBank/DDBJ whole genome shotgun (WGS) entry which is preliminary data.</text>
</comment>
<dbReference type="Proteomes" id="UP000641152">
    <property type="component" value="Unassembled WGS sequence"/>
</dbReference>
<keyword evidence="5 8" id="KW-1133">Transmembrane helix</keyword>
<dbReference type="InterPro" id="IPR043760">
    <property type="entry name" value="PycTM_dom"/>
</dbReference>
<evidence type="ECO:0000256" key="3">
    <source>
        <dbReference type="ARBA" id="ARBA00022692"/>
    </source>
</evidence>
<dbReference type="EMBL" id="JACXST010000001">
    <property type="protein sequence ID" value="MBD9359906.1"/>
    <property type="molecule type" value="Genomic_DNA"/>
</dbReference>
<evidence type="ECO:0000256" key="2">
    <source>
        <dbReference type="ARBA" id="ARBA00022475"/>
    </source>
</evidence>
<dbReference type="RefSeq" id="WP_192392731.1">
    <property type="nucleotide sequence ID" value="NZ_CAJHIU010000001.1"/>
</dbReference>
<keyword evidence="11" id="KW-1185">Reference proteome</keyword>
<organism evidence="10 11">
    <name type="scientific">Methylomonas fluvii</name>
    <dbReference type="NCBI Taxonomy" id="1854564"/>
    <lineage>
        <taxon>Bacteria</taxon>
        <taxon>Pseudomonadati</taxon>
        <taxon>Pseudomonadota</taxon>
        <taxon>Gammaproteobacteria</taxon>
        <taxon>Methylococcales</taxon>
        <taxon>Methylococcaceae</taxon>
        <taxon>Methylomonas</taxon>
    </lineage>
</organism>
<keyword evidence="4" id="KW-0547">Nucleotide-binding</keyword>
<evidence type="ECO:0000256" key="7">
    <source>
        <dbReference type="ARBA" id="ARBA00023136"/>
    </source>
</evidence>
<keyword evidence="2" id="KW-1003">Cell membrane</keyword>
<evidence type="ECO:0000256" key="1">
    <source>
        <dbReference type="ARBA" id="ARBA00004236"/>
    </source>
</evidence>
<keyword evidence="7 8" id="KW-0472">Membrane</keyword>
<keyword evidence="6" id="KW-0051">Antiviral defense</keyword>
<reference evidence="10 11" key="1">
    <citation type="submission" date="2020-09" db="EMBL/GenBank/DDBJ databases">
        <title>Methylomonas albis sp. nov. and Methylomonas fluvii sp. nov.: Two cold-adapted methanotrophs from the River Elbe and an amended description of Methylovulum psychrotolerans strain Eb1.</title>
        <authorList>
            <person name="Bussmann I.K."/>
            <person name="Klings K.-W."/>
            <person name="Warnstedt J."/>
            <person name="Hoppert M."/>
            <person name="Saborowski A."/>
            <person name="Horn F."/>
            <person name="Liebner S."/>
        </authorList>
    </citation>
    <scope>NUCLEOTIDE SEQUENCE [LARGE SCALE GENOMIC DNA]</scope>
    <source>
        <strain evidence="10 11">EbB</strain>
    </source>
</reference>
<protein>
    <recommendedName>
        <fullName evidence="9">Pycsar effector protein domain-containing protein</fullName>
    </recommendedName>
</protein>
<name>A0ABR9DAU4_9GAMM</name>
<evidence type="ECO:0000256" key="5">
    <source>
        <dbReference type="ARBA" id="ARBA00022989"/>
    </source>
</evidence>
<dbReference type="Pfam" id="PF18967">
    <property type="entry name" value="PycTM"/>
    <property type="match status" value="1"/>
</dbReference>
<evidence type="ECO:0000256" key="6">
    <source>
        <dbReference type="ARBA" id="ARBA00023118"/>
    </source>
</evidence>
<evidence type="ECO:0000313" key="10">
    <source>
        <dbReference type="EMBL" id="MBD9359906.1"/>
    </source>
</evidence>
<sequence>MSESTTNVKPLESETSKPNVAKDFISHQHGYIREMIGFADRKASFFLASSALELGYLSNQHAFDAFQAHICQLSIGQAFGEVAILFLGLTIFSSLICVWPKFGKEQNGRVLSWLDIVDGHPSKNDFVNKVLGMSDDDFRSEILAHSFDLSKIAKQKFTVLRYSAIFISAGTILSLVSLISGIN</sequence>
<feature type="transmembrane region" description="Helical" evidence="8">
    <location>
        <begin position="159"/>
        <end position="182"/>
    </location>
</feature>
<keyword evidence="3 8" id="KW-0812">Transmembrane</keyword>
<evidence type="ECO:0000313" key="11">
    <source>
        <dbReference type="Proteomes" id="UP000641152"/>
    </source>
</evidence>
<feature type="transmembrane region" description="Helical" evidence="8">
    <location>
        <begin position="82"/>
        <end position="99"/>
    </location>
</feature>
<evidence type="ECO:0000259" key="9">
    <source>
        <dbReference type="Pfam" id="PF18967"/>
    </source>
</evidence>